<keyword evidence="2" id="KW-0964">Secreted</keyword>
<protein>
    <recommendedName>
        <fullName evidence="6">C-type lectin domain-containing protein</fullName>
    </recommendedName>
</protein>
<dbReference type="InterPro" id="IPR018378">
    <property type="entry name" value="C-type_lectin_CS"/>
</dbReference>
<keyword evidence="4" id="KW-0430">Lectin</keyword>
<evidence type="ECO:0000313" key="7">
    <source>
        <dbReference type="EnsemblMetazoa" id="AMIN007524-PA"/>
    </source>
</evidence>
<dbReference type="Gene3D" id="3.10.100.10">
    <property type="entry name" value="Mannose-Binding Protein A, subunit A"/>
    <property type="match status" value="1"/>
</dbReference>
<organism evidence="7 8">
    <name type="scientific">Anopheles minimus</name>
    <dbReference type="NCBI Taxonomy" id="112268"/>
    <lineage>
        <taxon>Eukaryota</taxon>
        <taxon>Metazoa</taxon>
        <taxon>Ecdysozoa</taxon>
        <taxon>Arthropoda</taxon>
        <taxon>Hexapoda</taxon>
        <taxon>Insecta</taxon>
        <taxon>Pterygota</taxon>
        <taxon>Neoptera</taxon>
        <taxon>Endopterygota</taxon>
        <taxon>Diptera</taxon>
        <taxon>Nematocera</taxon>
        <taxon>Culicoidea</taxon>
        <taxon>Culicidae</taxon>
        <taxon>Anophelinae</taxon>
        <taxon>Anopheles</taxon>
    </lineage>
</organism>
<dbReference type="GO" id="GO:0030246">
    <property type="term" value="F:carbohydrate binding"/>
    <property type="evidence" value="ECO:0007669"/>
    <property type="project" value="UniProtKB-KW"/>
</dbReference>
<keyword evidence="8" id="KW-1185">Reference proteome</keyword>
<name>A0A182WAZ6_9DIPT</name>
<dbReference type="PROSITE" id="PS50041">
    <property type="entry name" value="C_TYPE_LECTIN_2"/>
    <property type="match status" value="1"/>
</dbReference>
<evidence type="ECO:0000256" key="5">
    <source>
        <dbReference type="ARBA" id="ARBA00023157"/>
    </source>
</evidence>
<dbReference type="PANTHER" id="PTHR22799">
    <property type="entry name" value="TETRANECTIN-RELATED"/>
    <property type="match status" value="1"/>
</dbReference>
<dbReference type="Proteomes" id="UP000075920">
    <property type="component" value="Unassembled WGS sequence"/>
</dbReference>
<dbReference type="PANTHER" id="PTHR22799:SF1">
    <property type="entry name" value="C-TYPE LECTIN DOMAIN FAMILY 11 MEMBER A"/>
    <property type="match status" value="1"/>
</dbReference>
<evidence type="ECO:0000256" key="3">
    <source>
        <dbReference type="ARBA" id="ARBA00022729"/>
    </source>
</evidence>
<evidence type="ECO:0000313" key="8">
    <source>
        <dbReference type="Proteomes" id="UP000075920"/>
    </source>
</evidence>
<dbReference type="SUPFAM" id="SSF56436">
    <property type="entry name" value="C-type lectin-like"/>
    <property type="match status" value="1"/>
</dbReference>
<dbReference type="GO" id="GO:0005615">
    <property type="term" value="C:extracellular space"/>
    <property type="evidence" value="ECO:0007669"/>
    <property type="project" value="TreeGrafter"/>
</dbReference>
<dbReference type="GO" id="GO:0008083">
    <property type="term" value="F:growth factor activity"/>
    <property type="evidence" value="ECO:0007669"/>
    <property type="project" value="TreeGrafter"/>
</dbReference>
<proteinExistence type="predicted"/>
<evidence type="ECO:0000256" key="4">
    <source>
        <dbReference type="ARBA" id="ARBA00022734"/>
    </source>
</evidence>
<keyword evidence="3" id="KW-0732">Signal</keyword>
<dbReference type="InterPro" id="IPR051663">
    <property type="entry name" value="CLec_Tetranectin-domain"/>
</dbReference>
<dbReference type="SMART" id="SM00034">
    <property type="entry name" value="CLECT"/>
    <property type="match status" value="1"/>
</dbReference>
<dbReference type="InterPro" id="IPR001304">
    <property type="entry name" value="C-type_lectin-like"/>
</dbReference>
<dbReference type="InterPro" id="IPR016187">
    <property type="entry name" value="CTDL_fold"/>
</dbReference>
<dbReference type="CDD" id="cd00037">
    <property type="entry name" value="CLECT"/>
    <property type="match status" value="1"/>
</dbReference>
<feature type="domain" description="C-type lectin" evidence="6">
    <location>
        <begin position="6"/>
        <end position="120"/>
    </location>
</feature>
<evidence type="ECO:0000256" key="2">
    <source>
        <dbReference type="ARBA" id="ARBA00022525"/>
    </source>
</evidence>
<sequence length="130" mass="14614">MLAMEVHGRRYTAYHRPADFFQAWQQCRLMGGQLAPIESEQENSQVVAAIRAVGDLRQQWIIGGTDVGFDGNFLWIGLNQQINYANFFDGEPNNHNGGEDCLTIGIAGTDKWNDIPCHHRQIGFVCAFTD</sequence>
<reference evidence="8" key="1">
    <citation type="submission" date="2013-03" db="EMBL/GenBank/DDBJ databases">
        <title>The Genome Sequence of Anopheles minimus MINIMUS1.</title>
        <authorList>
            <consortium name="The Broad Institute Genomics Platform"/>
            <person name="Neafsey D.E."/>
            <person name="Walton C."/>
            <person name="Walker B."/>
            <person name="Young S.K."/>
            <person name="Zeng Q."/>
            <person name="Gargeya S."/>
            <person name="Fitzgerald M."/>
            <person name="Haas B."/>
            <person name="Abouelleil A."/>
            <person name="Allen A.W."/>
            <person name="Alvarado L."/>
            <person name="Arachchi H.M."/>
            <person name="Berlin A.M."/>
            <person name="Chapman S.B."/>
            <person name="Gainer-Dewar J."/>
            <person name="Goldberg J."/>
            <person name="Griggs A."/>
            <person name="Gujja S."/>
            <person name="Hansen M."/>
            <person name="Howarth C."/>
            <person name="Imamovic A."/>
            <person name="Ireland A."/>
            <person name="Larimer J."/>
            <person name="McCowan C."/>
            <person name="Murphy C."/>
            <person name="Pearson M."/>
            <person name="Poon T.W."/>
            <person name="Priest M."/>
            <person name="Roberts A."/>
            <person name="Saif S."/>
            <person name="Shea T."/>
            <person name="Sisk P."/>
            <person name="Sykes S."/>
            <person name="Wortman J."/>
            <person name="Nusbaum C."/>
            <person name="Birren B."/>
        </authorList>
    </citation>
    <scope>NUCLEOTIDE SEQUENCE [LARGE SCALE GENOMIC DNA]</scope>
    <source>
        <strain evidence="8">MINIMUS1</strain>
    </source>
</reference>
<dbReference type="EnsemblMetazoa" id="AMIN007524-RA">
    <property type="protein sequence ID" value="AMIN007524-PA"/>
    <property type="gene ID" value="AMIN007524"/>
</dbReference>
<reference evidence="7" key="2">
    <citation type="submission" date="2020-05" db="UniProtKB">
        <authorList>
            <consortium name="EnsemblMetazoa"/>
        </authorList>
    </citation>
    <scope>IDENTIFICATION</scope>
    <source>
        <strain evidence="7">MINIMUS1</strain>
    </source>
</reference>
<evidence type="ECO:0000256" key="1">
    <source>
        <dbReference type="ARBA" id="ARBA00004613"/>
    </source>
</evidence>
<accession>A0A182WAZ6</accession>
<evidence type="ECO:0000259" key="6">
    <source>
        <dbReference type="PROSITE" id="PS50041"/>
    </source>
</evidence>
<dbReference type="STRING" id="112268.A0A182WAZ6"/>
<dbReference type="VEuPathDB" id="VectorBase:AMIN007524"/>
<dbReference type="InterPro" id="IPR016186">
    <property type="entry name" value="C-type_lectin-like/link_sf"/>
</dbReference>
<dbReference type="Pfam" id="PF00059">
    <property type="entry name" value="Lectin_C"/>
    <property type="match status" value="1"/>
</dbReference>
<comment type="subcellular location">
    <subcellularLocation>
        <location evidence="1">Secreted</location>
    </subcellularLocation>
</comment>
<keyword evidence="5" id="KW-1015">Disulfide bond</keyword>
<dbReference type="PROSITE" id="PS00615">
    <property type="entry name" value="C_TYPE_LECTIN_1"/>
    <property type="match status" value="1"/>
</dbReference>
<dbReference type="AlphaFoldDB" id="A0A182WAZ6"/>